<proteinExistence type="predicted"/>
<sequence length="150" mass="16741">MGNTLDWMLAKRLHLLTHIEEKKPIDAHIEVWYIEAAAVATATAVVNATLTKIQKKDMIISQQRNTLINFTEDQGSFIRDLLGNLSLGDKEKVLQDIGKFILYILEGMCDVHGECDSWNQAAASPPLAVMPAELIKMPPLYLLPRCSTHA</sequence>
<name>A0A176WC80_MARPO</name>
<evidence type="ECO:0000313" key="1">
    <source>
        <dbReference type="EMBL" id="OAE30253.1"/>
    </source>
</evidence>
<accession>A0A176WC80</accession>
<dbReference type="AlphaFoldDB" id="A0A176WC80"/>
<dbReference type="PANTHER" id="PTHR37067:SF3">
    <property type="entry name" value="PX DOMAIN-CONTAINING PROTEIN"/>
    <property type="match status" value="1"/>
</dbReference>
<dbReference type="PANTHER" id="PTHR37067">
    <property type="entry name" value="PX DOMAIN-CONTAINING PROTEIN"/>
    <property type="match status" value="1"/>
</dbReference>
<organism evidence="1 2">
    <name type="scientific">Marchantia polymorpha subsp. ruderalis</name>
    <dbReference type="NCBI Taxonomy" id="1480154"/>
    <lineage>
        <taxon>Eukaryota</taxon>
        <taxon>Viridiplantae</taxon>
        <taxon>Streptophyta</taxon>
        <taxon>Embryophyta</taxon>
        <taxon>Marchantiophyta</taxon>
        <taxon>Marchantiopsida</taxon>
        <taxon>Marchantiidae</taxon>
        <taxon>Marchantiales</taxon>
        <taxon>Marchantiaceae</taxon>
        <taxon>Marchantia</taxon>
    </lineage>
</organism>
<protein>
    <submittedName>
        <fullName evidence="1">Uncharacterized protein</fullName>
    </submittedName>
</protein>
<dbReference type="Proteomes" id="UP000077202">
    <property type="component" value="Unassembled WGS sequence"/>
</dbReference>
<comment type="caution">
    <text evidence="1">The sequence shown here is derived from an EMBL/GenBank/DDBJ whole genome shotgun (WGS) entry which is preliminary data.</text>
</comment>
<dbReference type="EMBL" id="LVLJ01001345">
    <property type="protein sequence ID" value="OAE30253.1"/>
    <property type="molecule type" value="Genomic_DNA"/>
</dbReference>
<reference evidence="1" key="1">
    <citation type="submission" date="2016-03" db="EMBL/GenBank/DDBJ databases">
        <title>Mechanisms controlling the formation of the plant cell surface in tip-growing cells are functionally conserved among land plants.</title>
        <authorList>
            <person name="Honkanen S."/>
            <person name="Jones V.A."/>
            <person name="Morieri G."/>
            <person name="Champion C."/>
            <person name="Hetherington A.J."/>
            <person name="Kelly S."/>
            <person name="Saint-Marcoux D."/>
            <person name="Proust H."/>
            <person name="Prescott H."/>
            <person name="Dolan L."/>
        </authorList>
    </citation>
    <scope>NUCLEOTIDE SEQUENCE [LARGE SCALE GENOMIC DNA]</scope>
    <source>
        <tissue evidence="1">Whole gametophyte</tissue>
    </source>
</reference>
<gene>
    <name evidence="1" type="ORF">AXG93_2956s1030</name>
</gene>
<keyword evidence="2" id="KW-1185">Reference proteome</keyword>
<evidence type="ECO:0000313" key="2">
    <source>
        <dbReference type="Proteomes" id="UP000077202"/>
    </source>
</evidence>